<dbReference type="OrthoDB" id="1743733at2759"/>
<dbReference type="Pfam" id="PF26055">
    <property type="entry name" value="Mtase_EDM2"/>
    <property type="match status" value="1"/>
</dbReference>
<accession>A0A9Q0FPF6</accession>
<comment type="caution">
    <text evidence="2">The sequence shown here is derived from an EMBL/GenBank/DDBJ whole genome shotgun (WGS) entry which is preliminary data.</text>
</comment>
<dbReference type="PANTHER" id="PTHR46235:SF13">
    <property type="entry name" value="EDM2-LIKE PROTEIN1"/>
    <property type="match status" value="1"/>
</dbReference>
<evidence type="ECO:0000313" key="3">
    <source>
        <dbReference type="Proteomes" id="UP001141552"/>
    </source>
</evidence>
<evidence type="ECO:0000313" key="2">
    <source>
        <dbReference type="EMBL" id="KAJ4835308.1"/>
    </source>
</evidence>
<proteinExistence type="predicted"/>
<evidence type="ECO:0000259" key="1">
    <source>
        <dbReference type="Pfam" id="PF26055"/>
    </source>
</evidence>
<dbReference type="InterPro" id="IPR058939">
    <property type="entry name" value="Mtase_EDM2"/>
</dbReference>
<reference evidence="2" key="2">
    <citation type="journal article" date="2023" name="Plants (Basel)">
        <title>Annotation of the Turnera subulata (Passifloraceae) Draft Genome Reveals the S-Locus Evolved after the Divergence of Turneroideae from Passifloroideae in a Stepwise Manner.</title>
        <authorList>
            <person name="Henning P.M."/>
            <person name="Roalson E.H."/>
            <person name="Mir W."/>
            <person name="McCubbin A.G."/>
            <person name="Shore J.S."/>
        </authorList>
    </citation>
    <scope>NUCLEOTIDE SEQUENCE</scope>
    <source>
        <strain evidence="2">F60SS</strain>
    </source>
</reference>
<reference evidence="2" key="1">
    <citation type="submission" date="2022-02" db="EMBL/GenBank/DDBJ databases">
        <authorList>
            <person name="Henning P.M."/>
            <person name="McCubbin A.G."/>
            <person name="Shore J.S."/>
        </authorList>
    </citation>
    <scope>NUCLEOTIDE SEQUENCE</scope>
    <source>
        <strain evidence="2">F60SS</strain>
        <tissue evidence="2">Leaves</tissue>
    </source>
</reference>
<name>A0A9Q0FPF6_9ROSI</name>
<keyword evidence="3" id="KW-1185">Reference proteome</keyword>
<dbReference type="AlphaFoldDB" id="A0A9Q0FPF6"/>
<dbReference type="EMBL" id="JAKUCV010004457">
    <property type="protein sequence ID" value="KAJ4835308.1"/>
    <property type="molecule type" value="Genomic_DNA"/>
</dbReference>
<sequence length="109" mass="13006">MQKKLHQYLAPFFHGNRYTSFGRHFTRVEKLKEIVNRIHRYVQDGDMIVDFCCGSNDFSCLMKGKLEETGKSCSFRNYDLIQTKVLLCFHLFTKNECILSVIFWFHLRS</sequence>
<dbReference type="Proteomes" id="UP001141552">
    <property type="component" value="Unassembled WGS sequence"/>
</dbReference>
<gene>
    <name evidence="2" type="primary">EDM2</name>
    <name evidence="2" type="ORF">Tsubulata_032704</name>
</gene>
<feature type="domain" description="DM2" evidence="1">
    <location>
        <begin position="41"/>
        <end position="89"/>
    </location>
</feature>
<organism evidence="2 3">
    <name type="scientific">Turnera subulata</name>
    <dbReference type="NCBI Taxonomy" id="218843"/>
    <lineage>
        <taxon>Eukaryota</taxon>
        <taxon>Viridiplantae</taxon>
        <taxon>Streptophyta</taxon>
        <taxon>Embryophyta</taxon>
        <taxon>Tracheophyta</taxon>
        <taxon>Spermatophyta</taxon>
        <taxon>Magnoliopsida</taxon>
        <taxon>eudicotyledons</taxon>
        <taxon>Gunneridae</taxon>
        <taxon>Pentapetalae</taxon>
        <taxon>rosids</taxon>
        <taxon>fabids</taxon>
        <taxon>Malpighiales</taxon>
        <taxon>Passifloraceae</taxon>
        <taxon>Turnera</taxon>
    </lineage>
</organism>
<dbReference type="PANTHER" id="PTHR46235">
    <property type="entry name" value="PHD FINGER-CONTAINING PROTEIN DDB_G0268158"/>
    <property type="match status" value="1"/>
</dbReference>
<protein>
    <submittedName>
        <fullName evidence="2">Protein ENHANCED DOWNY MILDEW 2</fullName>
    </submittedName>
</protein>